<dbReference type="AlphaFoldDB" id="A0A6G1IFA6"/>
<proteinExistence type="predicted"/>
<feature type="domain" description="DUF7580" evidence="3">
    <location>
        <begin position="204"/>
        <end position="573"/>
    </location>
</feature>
<feature type="region of interest" description="Disordered" evidence="1">
    <location>
        <begin position="302"/>
        <end position="325"/>
    </location>
</feature>
<accession>A0A6G1IFA6</accession>
<dbReference type="Gene3D" id="1.20.120.1020">
    <property type="entry name" value="Prion-inhibition and propagation, HeLo domain"/>
    <property type="match status" value="1"/>
</dbReference>
<protein>
    <recommendedName>
        <fullName evidence="3">DUF7580 domain-containing protein</fullName>
    </recommendedName>
</protein>
<dbReference type="InterPro" id="IPR038305">
    <property type="entry name" value="HeLo_sf"/>
</dbReference>
<dbReference type="InterPro" id="IPR056002">
    <property type="entry name" value="DUF7580"/>
</dbReference>
<dbReference type="PANTHER" id="PTHR35186">
    <property type="entry name" value="ANK_REP_REGION DOMAIN-CONTAINING PROTEIN"/>
    <property type="match status" value="1"/>
</dbReference>
<feature type="signal peptide" evidence="2">
    <location>
        <begin position="1"/>
        <end position="20"/>
    </location>
</feature>
<evidence type="ECO:0000313" key="5">
    <source>
        <dbReference type="Proteomes" id="UP000799291"/>
    </source>
</evidence>
<dbReference type="OrthoDB" id="3565018at2759"/>
<sequence length="580" mass="64945">MSGVEVAGLVLGCLPLLIQGIETYNEGLDPVKAFVRWERDLPQLIRKLRNQHVHYAQTMRVLLEPITTEFELAEMLSDPAGAHLWKDKYMAEKLRNKLEDSYDAYQDTIAEIERITKKIASKLDLDRAAELKKNDLEALLAANPKKSNDKFEFRKRVRFGMSKKSIKALLGELDDCNKELERFTDKSEKIESFRKTVKPSFANKLQRIQKYATSLHQTLSSCWACSCKNHSTSLELDQRGSLYASGMKTKSITSKTCFKVSFASGPNAQFWSCQAAEIFIEDEDEDDHCGALHLMAKPKMTKSVSFSDKPPPPYSPTDPAETSHSPLQEVKDLCASIQQFYKNVPCIGFSFDTKNRLRGAYPINTASEKRAASSGFVTLEELLNRPPVVNGRPAKLSKKERYSLALTLASSTLQLNATPWFPDQWAAKDILFPRMSNGPLLVDVDHPYVAPSQPTDQKTITNGGRKPRGFQNKNTVLLALAIALLELYFGVSAQKHQELEHESAEFAANPWTLCAMAYEWADEEQENLSAAFSTAVNHCLRCFSDPGASLQSADFLQAAVESIVLPLQDELYQFLGKPGP</sequence>
<dbReference type="Pfam" id="PF24476">
    <property type="entry name" value="DUF7580"/>
    <property type="match status" value="1"/>
</dbReference>
<evidence type="ECO:0000256" key="1">
    <source>
        <dbReference type="SAM" id="MobiDB-lite"/>
    </source>
</evidence>
<evidence type="ECO:0000256" key="2">
    <source>
        <dbReference type="SAM" id="SignalP"/>
    </source>
</evidence>
<gene>
    <name evidence="4" type="ORF">K458DRAFT_396613</name>
</gene>
<dbReference type="EMBL" id="MU005630">
    <property type="protein sequence ID" value="KAF2676720.1"/>
    <property type="molecule type" value="Genomic_DNA"/>
</dbReference>
<keyword evidence="2" id="KW-0732">Signal</keyword>
<evidence type="ECO:0000259" key="3">
    <source>
        <dbReference type="Pfam" id="PF24476"/>
    </source>
</evidence>
<evidence type="ECO:0000313" key="4">
    <source>
        <dbReference type="EMBL" id="KAF2676720.1"/>
    </source>
</evidence>
<name>A0A6G1IFA6_9PLEO</name>
<dbReference type="PANTHER" id="PTHR35186:SF4">
    <property type="entry name" value="PRION-INHIBITION AND PROPAGATION HELO DOMAIN-CONTAINING PROTEIN"/>
    <property type="match status" value="1"/>
</dbReference>
<reference evidence="4" key="1">
    <citation type="journal article" date="2020" name="Stud. Mycol.">
        <title>101 Dothideomycetes genomes: a test case for predicting lifestyles and emergence of pathogens.</title>
        <authorList>
            <person name="Haridas S."/>
            <person name="Albert R."/>
            <person name="Binder M."/>
            <person name="Bloem J."/>
            <person name="Labutti K."/>
            <person name="Salamov A."/>
            <person name="Andreopoulos B."/>
            <person name="Baker S."/>
            <person name="Barry K."/>
            <person name="Bills G."/>
            <person name="Bluhm B."/>
            <person name="Cannon C."/>
            <person name="Castanera R."/>
            <person name="Culley D."/>
            <person name="Daum C."/>
            <person name="Ezra D."/>
            <person name="Gonzalez J."/>
            <person name="Henrissat B."/>
            <person name="Kuo A."/>
            <person name="Liang C."/>
            <person name="Lipzen A."/>
            <person name="Lutzoni F."/>
            <person name="Magnuson J."/>
            <person name="Mondo S."/>
            <person name="Nolan M."/>
            <person name="Ohm R."/>
            <person name="Pangilinan J."/>
            <person name="Park H.-J."/>
            <person name="Ramirez L."/>
            <person name="Alfaro M."/>
            <person name="Sun H."/>
            <person name="Tritt A."/>
            <person name="Yoshinaga Y."/>
            <person name="Zwiers L.-H."/>
            <person name="Turgeon B."/>
            <person name="Goodwin S."/>
            <person name="Spatafora J."/>
            <person name="Crous P."/>
            <person name="Grigoriev I."/>
        </authorList>
    </citation>
    <scope>NUCLEOTIDE SEQUENCE</scope>
    <source>
        <strain evidence="4">CBS 122367</strain>
    </source>
</reference>
<dbReference type="Proteomes" id="UP000799291">
    <property type="component" value="Unassembled WGS sequence"/>
</dbReference>
<feature type="chain" id="PRO_5026053853" description="DUF7580 domain-containing protein" evidence="2">
    <location>
        <begin position="21"/>
        <end position="580"/>
    </location>
</feature>
<organism evidence="4 5">
    <name type="scientific">Lentithecium fluviatile CBS 122367</name>
    <dbReference type="NCBI Taxonomy" id="1168545"/>
    <lineage>
        <taxon>Eukaryota</taxon>
        <taxon>Fungi</taxon>
        <taxon>Dikarya</taxon>
        <taxon>Ascomycota</taxon>
        <taxon>Pezizomycotina</taxon>
        <taxon>Dothideomycetes</taxon>
        <taxon>Pleosporomycetidae</taxon>
        <taxon>Pleosporales</taxon>
        <taxon>Massarineae</taxon>
        <taxon>Lentitheciaceae</taxon>
        <taxon>Lentithecium</taxon>
    </lineage>
</organism>
<keyword evidence="5" id="KW-1185">Reference proteome</keyword>